<dbReference type="InterPro" id="IPR050059">
    <property type="entry name" value="ATP_synthase_B_chain"/>
</dbReference>
<dbReference type="STRING" id="1447782.SAMN05444417_2924"/>
<evidence type="ECO:0000256" key="4">
    <source>
        <dbReference type="ARBA" id="ARBA00022692"/>
    </source>
</evidence>
<evidence type="ECO:0000256" key="7">
    <source>
        <dbReference type="ARBA" id="ARBA00023065"/>
    </source>
</evidence>
<comment type="subunit">
    <text evidence="13">F-type ATPases have 2 components, F(1) - the catalytic core - and F(0) - the membrane proton channel. F(1) has five subunits: alpha(3), beta(3), gamma(1), delta(1), epsilon(1). F(0) has three main subunits: a(1), b(2) and c(10-14). The alpha and beta chains form an alternating ring which encloses part of the gamma chain. F(1) is attached to F(0) by a central stalk formed by the gamma and epsilon chains, while a peripheral stalk is formed by the delta and b chains.</text>
</comment>
<name>A0A1M6GU31_9RHOB</name>
<comment type="subcellular location">
    <subcellularLocation>
        <location evidence="13">Cell membrane</location>
        <topology evidence="13">Single-pass membrane protein</topology>
    </subcellularLocation>
    <subcellularLocation>
        <location evidence="12">Endomembrane system</location>
        <topology evidence="12">Single-pass membrane protein</topology>
    </subcellularLocation>
</comment>
<evidence type="ECO:0000256" key="6">
    <source>
        <dbReference type="ARBA" id="ARBA00022989"/>
    </source>
</evidence>
<evidence type="ECO:0000256" key="5">
    <source>
        <dbReference type="ARBA" id="ARBA00022781"/>
    </source>
</evidence>
<keyword evidence="3 13" id="KW-0138">CF(0)</keyword>
<dbReference type="HAMAP" id="MF_01398">
    <property type="entry name" value="ATP_synth_b_bprime"/>
    <property type="match status" value="1"/>
</dbReference>
<evidence type="ECO:0000313" key="16">
    <source>
        <dbReference type="Proteomes" id="UP000184292"/>
    </source>
</evidence>
<dbReference type="Proteomes" id="UP000184292">
    <property type="component" value="Unassembled WGS sequence"/>
</dbReference>
<accession>A0A1M6GU31</accession>
<dbReference type="PANTHER" id="PTHR33445">
    <property type="entry name" value="ATP SYNTHASE SUBUNIT B', CHLOROPLASTIC"/>
    <property type="match status" value="1"/>
</dbReference>
<dbReference type="RefSeq" id="WP_083601400.1">
    <property type="nucleotide sequence ID" value="NZ_FQYO01000005.1"/>
</dbReference>
<protein>
    <recommendedName>
        <fullName evidence="13">ATP synthase subunit b</fullName>
    </recommendedName>
    <alternativeName>
        <fullName evidence="13">ATP synthase F(0) sector subunit b</fullName>
    </alternativeName>
    <alternativeName>
        <fullName evidence="13">ATPase subunit I</fullName>
    </alternativeName>
    <alternativeName>
        <fullName evidence="13">F-type ATPase subunit b</fullName>
        <shortName evidence="13">F-ATPase subunit b</shortName>
    </alternativeName>
</protein>
<keyword evidence="6 13" id="KW-1133">Transmembrane helix</keyword>
<evidence type="ECO:0000313" key="15">
    <source>
        <dbReference type="EMBL" id="SHJ13409.1"/>
    </source>
</evidence>
<evidence type="ECO:0000256" key="1">
    <source>
        <dbReference type="ARBA" id="ARBA00005513"/>
    </source>
</evidence>
<comment type="similarity">
    <text evidence="1 13 14">Belongs to the ATPase B chain family.</text>
</comment>
<comment type="function">
    <text evidence="10 13">F(1)F(0) ATP synthase produces ATP from ADP in the presence of a proton or sodium gradient. F-type ATPases consist of two structural domains, F(1) containing the extramembraneous catalytic core and F(0) containing the membrane proton channel, linked together by a central stalk and a peripheral stalk. During catalysis, ATP synthesis in the catalytic domain of F(1) is coupled via a rotary mechanism of the central stalk subunits to proton translocation.</text>
</comment>
<dbReference type="EMBL" id="FQYO01000005">
    <property type="protein sequence ID" value="SHJ13409.1"/>
    <property type="molecule type" value="Genomic_DNA"/>
</dbReference>
<evidence type="ECO:0000256" key="10">
    <source>
        <dbReference type="ARBA" id="ARBA00025198"/>
    </source>
</evidence>
<dbReference type="OrthoDB" id="9805716at2"/>
<feature type="transmembrane region" description="Helical" evidence="13">
    <location>
        <begin position="57"/>
        <end position="77"/>
    </location>
</feature>
<evidence type="ECO:0000256" key="12">
    <source>
        <dbReference type="ARBA" id="ARBA00037847"/>
    </source>
</evidence>
<gene>
    <name evidence="13" type="primary">atpF</name>
    <name evidence="15" type="ORF">SAMN05444417_2924</name>
</gene>
<reference evidence="15 16" key="1">
    <citation type="submission" date="2016-11" db="EMBL/GenBank/DDBJ databases">
        <authorList>
            <person name="Jaros S."/>
            <person name="Januszkiewicz K."/>
            <person name="Wedrychowicz H."/>
        </authorList>
    </citation>
    <scope>NUCLEOTIDE SEQUENCE [LARGE SCALE GENOMIC DNA]</scope>
    <source>
        <strain evidence="15 16">DSM 100565</strain>
    </source>
</reference>
<dbReference type="GO" id="GO:0046961">
    <property type="term" value="F:proton-transporting ATPase activity, rotational mechanism"/>
    <property type="evidence" value="ECO:0007669"/>
    <property type="project" value="TreeGrafter"/>
</dbReference>
<keyword evidence="4 13" id="KW-0812">Transmembrane</keyword>
<evidence type="ECO:0000256" key="14">
    <source>
        <dbReference type="RuleBase" id="RU003848"/>
    </source>
</evidence>
<dbReference type="AlphaFoldDB" id="A0A1M6GU31"/>
<proteinExistence type="inferred from homology"/>
<dbReference type="PANTHER" id="PTHR33445:SF1">
    <property type="entry name" value="ATP SYNTHASE SUBUNIT B"/>
    <property type="match status" value="1"/>
</dbReference>
<organism evidence="15 16">
    <name type="scientific">Wenxinia saemankumensis</name>
    <dbReference type="NCBI Taxonomy" id="1447782"/>
    <lineage>
        <taxon>Bacteria</taxon>
        <taxon>Pseudomonadati</taxon>
        <taxon>Pseudomonadota</taxon>
        <taxon>Alphaproteobacteria</taxon>
        <taxon>Rhodobacterales</taxon>
        <taxon>Roseobacteraceae</taxon>
        <taxon>Wenxinia</taxon>
    </lineage>
</organism>
<dbReference type="Pfam" id="PF00430">
    <property type="entry name" value="ATP-synt_B"/>
    <property type="match status" value="1"/>
</dbReference>
<keyword evidence="8 13" id="KW-0472">Membrane</keyword>
<keyword evidence="5 13" id="KW-0375">Hydrogen ion transport</keyword>
<dbReference type="InterPro" id="IPR002146">
    <property type="entry name" value="ATP_synth_b/b'su_bac/chlpt"/>
</dbReference>
<evidence type="ECO:0000256" key="8">
    <source>
        <dbReference type="ARBA" id="ARBA00023136"/>
    </source>
</evidence>
<evidence type="ECO:0000256" key="2">
    <source>
        <dbReference type="ARBA" id="ARBA00022448"/>
    </source>
</evidence>
<keyword evidence="16" id="KW-1185">Reference proteome</keyword>
<keyword evidence="2 13" id="KW-0813">Transport</keyword>
<dbReference type="GO" id="GO:0005886">
    <property type="term" value="C:plasma membrane"/>
    <property type="evidence" value="ECO:0007669"/>
    <property type="project" value="UniProtKB-SubCell"/>
</dbReference>
<dbReference type="GO" id="GO:0046933">
    <property type="term" value="F:proton-transporting ATP synthase activity, rotational mechanism"/>
    <property type="evidence" value="ECO:0007669"/>
    <property type="project" value="UniProtKB-UniRule"/>
</dbReference>
<evidence type="ECO:0000256" key="3">
    <source>
        <dbReference type="ARBA" id="ARBA00022547"/>
    </source>
</evidence>
<evidence type="ECO:0000256" key="9">
    <source>
        <dbReference type="ARBA" id="ARBA00023310"/>
    </source>
</evidence>
<comment type="function">
    <text evidence="11">Component of the F(0) channel, it forms part of the peripheral stalk, linking F(1) to F(0). The b'-subunit is a diverged and duplicated form of b found in plants and photosynthetic bacteria.</text>
</comment>
<keyword evidence="9 13" id="KW-0066">ATP synthesis</keyword>
<dbReference type="NCBIfam" id="NF009988">
    <property type="entry name" value="PRK13454.1"/>
    <property type="match status" value="1"/>
</dbReference>
<dbReference type="Gene3D" id="6.10.250.1580">
    <property type="match status" value="1"/>
</dbReference>
<evidence type="ECO:0000256" key="13">
    <source>
        <dbReference type="HAMAP-Rule" id="MF_01398"/>
    </source>
</evidence>
<sequence>MEHDTEDLPIGADLAVEGEAIADGPLTTEVGVNDAAHAAEAGAPGMPQLDPTVFPNLIFWLIVALVAIYFILSRIALPRIGGILAERSGTITNDLAAAEDLRTRASEAEGAYDKALADARSEANRIVEETRAGIQKDLDAELAAADARIAERTAESERAIGEIRDQSVASVREVARDVAAEIVSVMGVEADQGAVNEAVDRRVEG</sequence>
<dbReference type="GO" id="GO:0012505">
    <property type="term" value="C:endomembrane system"/>
    <property type="evidence" value="ECO:0007669"/>
    <property type="project" value="UniProtKB-SubCell"/>
</dbReference>
<keyword evidence="13" id="KW-1003">Cell membrane</keyword>
<evidence type="ECO:0000256" key="11">
    <source>
        <dbReference type="ARBA" id="ARBA00025614"/>
    </source>
</evidence>
<dbReference type="GO" id="GO:0045259">
    <property type="term" value="C:proton-transporting ATP synthase complex"/>
    <property type="evidence" value="ECO:0007669"/>
    <property type="project" value="UniProtKB-KW"/>
</dbReference>
<keyword evidence="7 13" id="KW-0406">Ion transport</keyword>
<dbReference type="CDD" id="cd06503">
    <property type="entry name" value="ATP-synt_Fo_b"/>
    <property type="match status" value="1"/>
</dbReference>